<dbReference type="InterPro" id="IPR038589">
    <property type="entry name" value="Spt4_dom_sf"/>
</dbReference>
<dbReference type="PANTHER" id="PTHR40704:SF1">
    <property type="entry name" value="TRANSCRIPTION ELONGATION FACTOR SPT4"/>
    <property type="match status" value="1"/>
</dbReference>
<protein>
    <recommendedName>
        <fullName evidence="2">Spt4/RpoE2 zinc finger domain-containing protein</fullName>
    </recommendedName>
</protein>
<dbReference type="Gene3D" id="2.20.28.90">
    <property type="match status" value="1"/>
</dbReference>
<dbReference type="InterPro" id="IPR007178">
    <property type="entry name" value="Spt4_arch"/>
</dbReference>
<keyword evidence="1" id="KW-0804">Transcription</keyword>
<evidence type="ECO:0000259" key="2">
    <source>
        <dbReference type="SMART" id="SM01389"/>
    </source>
</evidence>
<evidence type="ECO:0000313" key="3">
    <source>
        <dbReference type="EMBL" id="MPN32170.1"/>
    </source>
</evidence>
<dbReference type="SMART" id="SM01389">
    <property type="entry name" value="Spt4"/>
    <property type="match status" value="1"/>
</dbReference>
<feature type="domain" description="Spt4/RpoE2 zinc finger" evidence="2">
    <location>
        <begin position="6"/>
        <end position="63"/>
    </location>
</feature>
<dbReference type="Pfam" id="PF06093">
    <property type="entry name" value="Spt4"/>
    <property type="match status" value="1"/>
</dbReference>
<dbReference type="HAMAP" id="MF_00949">
    <property type="entry name" value="Spt4_arch"/>
    <property type="match status" value="1"/>
</dbReference>
<accession>A0A645H0G1</accession>
<dbReference type="GO" id="GO:0006355">
    <property type="term" value="P:regulation of DNA-templated transcription"/>
    <property type="evidence" value="ECO:0007669"/>
    <property type="project" value="InterPro"/>
</dbReference>
<dbReference type="SUPFAM" id="SSF63393">
    <property type="entry name" value="RNA polymerase subunits"/>
    <property type="match status" value="1"/>
</dbReference>
<sequence>MAGPALKACKVCSFISPEDACPRCGGQMSREWQGYLVIIDHTKSEIAKKMGITSNGKYALRVR</sequence>
<dbReference type="InterPro" id="IPR022800">
    <property type="entry name" value="Spt4/RpoE2_Znf"/>
</dbReference>
<gene>
    <name evidence="3" type="ORF">SDC9_179646</name>
</gene>
<dbReference type="PANTHER" id="PTHR40704">
    <property type="entry name" value="TRANSCRIPTION ELONGATION FACTOR SPT4"/>
    <property type="match status" value="1"/>
</dbReference>
<dbReference type="AlphaFoldDB" id="A0A645H0G1"/>
<dbReference type="EMBL" id="VSSQ01084028">
    <property type="protein sequence ID" value="MPN32170.1"/>
    <property type="molecule type" value="Genomic_DNA"/>
</dbReference>
<dbReference type="NCBIfam" id="NF041664">
    <property type="entry name" value="RNAP_arch_Epp"/>
    <property type="match status" value="1"/>
</dbReference>
<evidence type="ECO:0000256" key="1">
    <source>
        <dbReference type="ARBA" id="ARBA00023163"/>
    </source>
</evidence>
<comment type="caution">
    <text evidence="3">The sequence shown here is derived from an EMBL/GenBank/DDBJ whole genome shotgun (WGS) entry which is preliminary data.</text>
</comment>
<organism evidence="3">
    <name type="scientific">bioreactor metagenome</name>
    <dbReference type="NCBI Taxonomy" id="1076179"/>
    <lineage>
        <taxon>unclassified sequences</taxon>
        <taxon>metagenomes</taxon>
        <taxon>ecological metagenomes</taxon>
    </lineage>
</organism>
<name>A0A645H0G1_9ZZZZ</name>
<dbReference type="InterPro" id="IPR029040">
    <property type="entry name" value="RPABC4/Spt4"/>
</dbReference>
<reference evidence="3" key="1">
    <citation type="submission" date="2019-08" db="EMBL/GenBank/DDBJ databases">
        <authorList>
            <person name="Kucharzyk K."/>
            <person name="Murdoch R.W."/>
            <person name="Higgins S."/>
            <person name="Loffler F."/>
        </authorList>
    </citation>
    <scope>NUCLEOTIDE SEQUENCE</scope>
</reference>
<proteinExistence type="inferred from homology"/>